<evidence type="ECO:0000256" key="6">
    <source>
        <dbReference type="ARBA" id="ARBA00022989"/>
    </source>
</evidence>
<dbReference type="Pfam" id="PF03023">
    <property type="entry name" value="MurJ"/>
    <property type="match status" value="1"/>
</dbReference>
<evidence type="ECO:0000256" key="8">
    <source>
        <dbReference type="SAM" id="Phobius"/>
    </source>
</evidence>
<dbReference type="EMBL" id="AP025628">
    <property type="protein sequence ID" value="BDG60099.1"/>
    <property type="molecule type" value="Genomic_DNA"/>
</dbReference>
<feature type="transmembrane region" description="Helical" evidence="8">
    <location>
        <begin position="188"/>
        <end position="210"/>
    </location>
</feature>
<protein>
    <recommendedName>
        <fullName evidence="11">Peptidoglycan lipid II flippase</fullName>
    </recommendedName>
</protein>
<dbReference type="InterPro" id="IPR051050">
    <property type="entry name" value="Lipid_II_flippase_MurJ/MviN"/>
</dbReference>
<dbReference type="GO" id="GO:0005886">
    <property type="term" value="C:plasma membrane"/>
    <property type="evidence" value="ECO:0007669"/>
    <property type="project" value="UniProtKB-SubCell"/>
</dbReference>
<sequence length="524" mass="52492">MRQRGLLGAAALVTVFTVVQKLAGFVREQAVARAFGASAATDVYLVGMTLPELATVVAAGGVLGALVPDLAARVGRGDRAGAWVAARRALARTAALGGGAALVVFVALPLLLAPFTHAWPSAEARLAVNTARIAIAGPVLVAVASVLAALLHAHRVFVYTPLGRSAQSLLIAAVAFALAGAGGPLPLAWAYLAGAVVQVGLLATIAALALRRPGGRGEASPPEAGADGAETVPGGGALFAPVAAWSLLQSGYLVVDRLFAPVLPPGAIAALTFSDKLRQFALQTAVWAVGAVSYPALAAARGSGDGAALQRVLGQGMRLALLVALPVTAGLLTLRLPIVQVVYQRGAFGPEATRLTAATLLGDAVGVTGFAVTQLLAYVLFTLGRPWVPPLALLAGAGVQALIGALLLGPLGAPALAWGASMGAFAAAGVQAWAARREVGDLVGPLVRGLARPALAAAAMGAACLVAAPRLGGLPAPQKAIATLVLVGAAALLYGLLLWWLGVPEVAAAVRRLVHGRDPRPGPR</sequence>
<keyword evidence="5" id="KW-0573">Peptidoglycan synthesis</keyword>
<proteinExistence type="predicted"/>
<accession>A0AA35CKC0</accession>
<feature type="transmembrane region" description="Helical" evidence="8">
    <location>
        <begin position="387"/>
        <end position="408"/>
    </location>
</feature>
<evidence type="ECO:0008006" key="11">
    <source>
        <dbReference type="Google" id="ProtNLM"/>
    </source>
</evidence>
<feature type="transmembrane region" description="Helical" evidence="8">
    <location>
        <begin position="89"/>
        <end position="113"/>
    </location>
</feature>
<name>A0AA35CKC0_9FIRM</name>
<feature type="transmembrane region" description="Helical" evidence="8">
    <location>
        <begin position="446"/>
        <end position="468"/>
    </location>
</feature>
<feature type="transmembrane region" description="Helical" evidence="8">
    <location>
        <begin position="133"/>
        <end position="153"/>
    </location>
</feature>
<evidence type="ECO:0000256" key="2">
    <source>
        <dbReference type="ARBA" id="ARBA00022475"/>
    </source>
</evidence>
<keyword evidence="10" id="KW-1185">Reference proteome</keyword>
<keyword evidence="4" id="KW-0133">Cell shape</keyword>
<feature type="transmembrane region" description="Helical" evidence="8">
    <location>
        <begin position="319"/>
        <end position="343"/>
    </location>
</feature>
<dbReference type="AlphaFoldDB" id="A0AA35CKC0"/>
<dbReference type="GO" id="GO:0015648">
    <property type="term" value="F:lipid-linked peptidoglycan transporter activity"/>
    <property type="evidence" value="ECO:0007669"/>
    <property type="project" value="TreeGrafter"/>
</dbReference>
<feature type="transmembrane region" description="Helical" evidence="8">
    <location>
        <begin position="45"/>
        <end position="68"/>
    </location>
</feature>
<keyword evidence="3 8" id="KW-0812">Transmembrane</keyword>
<evidence type="ECO:0000256" key="1">
    <source>
        <dbReference type="ARBA" id="ARBA00004651"/>
    </source>
</evidence>
<feature type="transmembrane region" description="Helical" evidence="8">
    <location>
        <begin position="280"/>
        <end position="299"/>
    </location>
</feature>
<dbReference type="PRINTS" id="PR01806">
    <property type="entry name" value="VIRFACTRMVIN"/>
</dbReference>
<organism evidence="9 10">
    <name type="scientific">Caldinitratiruptor microaerophilus</name>
    <dbReference type="NCBI Taxonomy" id="671077"/>
    <lineage>
        <taxon>Bacteria</taxon>
        <taxon>Bacillati</taxon>
        <taxon>Bacillota</taxon>
        <taxon>Clostridia</taxon>
        <taxon>Eubacteriales</taxon>
        <taxon>Symbiobacteriaceae</taxon>
        <taxon>Caldinitratiruptor</taxon>
    </lineage>
</organism>
<dbReference type="KEGG" id="cmic:caldi_11890"/>
<reference evidence="9" key="1">
    <citation type="submission" date="2022-03" db="EMBL/GenBank/DDBJ databases">
        <title>Complete genome sequence of Caldinitratiruptor microaerophilus.</title>
        <authorList>
            <person name="Mukaiyama R."/>
            <person name="Nishiyama T."/>
            <person name="Ueda K."/>
        </authorList>
    </citation>
    <scope>NUCLEOTIDE SEQUENCE</scope>
    <source>
        <strain evidence="9">JCM 16183</strain>
    </source>
</reference>
<dbReference type="PANTHER" id="PTHR47019:SF1">
    <property type="entry name" value="LIPID II FLIPPASE MURJ"/>
    <property type="match status" value="1"/>
</dbReference>
<dbReference type="GO" id="GO:0009252">
    <property type="term" value="P:peptidoglycan biosynthetic process"/>
    <property type="evidence" value="ECO:0007669"/>
    <property type="project" value="UniProtKB-KW"/>
</dbReference>
<dbReference type="GO" id="GO:0034204">
    <property type="term" value="P:lipid translocation"/>
    <property type="evidence" value="ECO:0007669"/>
    <property type="project" value="TreeGrafter"/>
</dbReference>
<dbReference type="GO" id="GO:0008360">
    <property type="term" value="P:regulation of cell shape"/>
    <property type="evidence" value="ECO:0007669"/>
    <property type="project" value="UniProtKB-KW"/>
</dbReference>
<evidence type="ECO:0000256" key="7">
    <source>
        <dbReference type="ARBA" id="ARBA00023136"/>
    </source>
</evidence>
<dbReference type="RefSeq" id="WP_264844164.1">
    <property type="nucleotide sequence ID" value="NZ_AP025628.1"/>
</dbReference>
<evidence type="ECO:0000256" key="4">
    <source>
        <dbReference type="ARBA" id="ARBA00022960"/>
    </source>
</evidence>
<feature type="transmembrane region" description="Helical" evidence="8">
    <location>
        <begin position="480"/>
        <end position="501"/>
    </location>
</feature>
<dbReference type="PANTHER" id="PTHR47019">
    <property type="entry name" value="LIPID II FLIPPASE MURJ"/>
    <property type="match status" value="1"/>
</dbReference>
<keyword evidence="6 8" id="KW-1133">Transmembrane helix</keyword>
<gene>
    <name evidence="9" type="ORF">caldi_11890</name>
</gene>
<keyword evidence="2" id="KW-1003">Cell membrane</keyword>
<feature type="transmembrane region" description="Helical" evidence="8">
    <location>
        <begin position="355"/>
        <end position="381"/>
    </location>
</feature>
<comment type="subcellular location">
    <subcellularLocation>
        <location evidence="1">Cell membrane</location>
        <topology evidence="1">Multi-pass membrane protein</topology>
    </subcellularLocation>
</comment>
<evidence type="ECO:0000256" key="5">
    <source>
        <dbReference type="ARBA" id="ARBA00022984"/>
    </source>
</evidence>
<evidence type="ECO:0000256" key="3">
    <source>
        <dbReference type="ARBA" id="ARBA00022692"/>
    </source>
</evidence>
<dbReference type="Proteomes" id="UP001163687">
    <property type="component" value="Chromosome"/>
</dbReference>
<dbReference type="InterPro" id="IPR004268">
    <property type="entry name" value="MurJ"/>
</dbReference>
<feature type="transmembrane region" description="Helical" evidence="8">
    <location>
        <begin position="415"/>
        <end position="434"/>
    </location>
</feature>
<keyword evidence="7 8" id="KW-0472">Membrane</keyword>
<evidence type="ECO:0000313" key="9">
    <source>
        <dbReference type="EMBL" id="BDG60099.1"/>
    </source>
</evidence>
<feature type="transmembrane region" description="Helical" evidence="8">
    <location>
        <begin position="165"/>
        <end position="182"/>
    </location>
</feature>
<evidence type="ECO:0000313" key="10">
    <source>
        <dbReference type="Proteomes" id="UP001163687"/>
    </source>
</evidence>